<evidence type="ECO:0000313" key="1">
    <source>
        <dbReference type="EMBL" id="EKC17960.1"/>
    </source>
</evidence>
<accession>K1PN92</accession>
<name>K1PN92_MAGGI</name>
<sequence>MDVIGNMSSVRHETEAISETVQTIRQTSADSVAYTKLEGVRVLHFTGACILPIV</sequence>
<dbReference type="InParanoid" id="K1PN92"/>
<dbReference type="AlphaFoldDB" id="K1PN92"/>
<proteinExistence type="predicted"/>
<organism evidence="1">
    <name type="scientific">Magallana gigas</name>
    <name type="common">Pacific oyster</name>
    <name type="synonym">Crassostrea gigas</name>
    <dbReference type="NCBI Taxonomy" id="29159"/>
    <lineage>
        <taxon>Eukaryota</taxon>
        <taxon>Metazoa</taxon>
        <taxon>Spiralia</taxon>
        <taxon>Lophotrochozoa</taxon>
        <taxon>Mollusca</taxon>
        <taxon>Bivalvia</taxon>
        <taxon>Autobranchia</taxon>
        <taxon>Pteriomorphia</taxon>
        <taxon>Ostreida</taxon>
        <taxon>Ostreoidea</taxon>
        <taxon>Ostreidae</taxon>
        <taxon>Magallana</taxon>
    </lineage>
</organism>
<dbReference type="HOGENOM" id="CLU_3052380_0_0_1"/>
<protein>
    <submittedName>
        <fullName evidence="1">Uncharacterized protein</fullName>
    </submittedName>
</protein>
<dbReference type="EMBL" id="JH818965">
    <property type="protein sequence ID" value="EKC17960.1"/>
    <property type="molecule type" value="Genomic_DNA"/>
</dbReference>
<gene>
    <name evidence="1" type="ORF">CGI_10017700</name>
</gene>
<reference evidence="1" key="1">
    <citation type="journal article" date="2012" name="Nature">
        <title>The oyster genome reveals stress adaptation and complexity of shell formation.</title>
        <authorList>
            <person name="Zhang G."/>
            <person name="Fang X."/>
            <person name="Guo X."/>
            <person name="Li L."/>
            <person name="Luo R."/>
            <person name="Xu F."/>
            <person name="Yang P."/>
            <person name="Zhang L."/>
            <person name="Wang X."/>
            <person name="Qi H."/>
            <person name="Xiong Z."/>
            <person name="Que H."/>
            <person name="Xie Y."/>
            <person name="Holland P.W."/>
            <person name="Paps J."/>
            <person name="Zhu Y."/>
            <person name="Wu F."/>
            <person name="Chen Y."/>
            <person name="Wang J."/>
            <person name="Peng C."/>
            <person name="Meng J."/>
            <person name="Yang L."/>
            <person name="Liu J."/>
            <person name="Wen B."/>
            <person name="Zhang N."/>
            <person name="Huang Z."/>
            <person name="Zhu Q."/>
            <person name="Feng Y."/>
            <person name="Mount A."/>
            <person name="Hedgecock D."/>
            <person name="Xu Z."/>
            <person name="Liu Y."/>
            <person name="Domazet-Loso T."/>
            <person name="Du Y."/>
            <person name="Sun X."/>
            <person name="Zhang S."/>
            <person name="Liu B."/>
            <person name="Cheng P."/>
            <person name="Jiang X."/>
            <person name="Li J."/>
            <person name="Fan D."/>
            <person name="Wang W."/>
            <person name="Fu W."/>
            <person name="Wang T."/>
            <person name="Wang B."/>
            <person name="Zhang J."/>
            <person name="Peng Z."/>
            <person name="Li Y."/>
            <person name="Li N."/>
            <person name="Wang J."/>
            <person name="Chen M."/>
            <person name="He Y."/>
            <person name="Tan F."/>
            <person name="Song X."/>
            <person name="Zheng Q."/>
            <person name="Huang R."/>
            <person name="Yang H."/>
            <person name="Du X."/>
            <person name="Chen L."/>
            <person name="Yang M."/>
            <person name="Gaffney P.M."/>
            <person name="Wang S."/>
            <person name="Luo L."/>
            <person name="She Z."/>
            <person name="Ming Y."/>
            <person name="Huang W."/>
            <person name="Zhang S."/>
            <person name="Huang B."/>
            <person name="Zhang Y."/>
            <person name="Qu T."/>
            <person name="Ni P."/>
            <person name="Miao G."/>
            <person name="Wang J."/>
            <person name="Wang Q."/>
            <person name="Steinberg C.E."/>
            <person name="Wang H."/>
            <person name="Li N."/>
            <person name="Qian L."/>
            <person name="Zhang G."/>
            <person name="Li Y."/>
            <person name="Yang H."/>
            <person name="Liu X."/>
            <person name="Wang J."/>
            <person name="Yin Y."/>
            <person name="Wang J."/>
        </authorList>
    </citation>
    <scope>NUCLEOTIDE SEQUENCE [LARGE SCALE GENOMIC DNA]</scope>
    <source>
        <strain evidence="1">05x7-T-G4-1.051#20</strain>
    </source>
</reference>